<gene>
    <name evidence="2" type="ORF">NTJ_05655</name>
</gene>
<organism evidence="2 3">
    <name type="scientific">Nesidiocoris tenuis</name>
    <dbReference type="NCBI Taxonomy" id="355587"/>
    <lineage>
        <taxon>Eukaryota</taxon>
        <taxon>Metazoa</taxon>
        <taxon>Ecdysozoa</taxon>
        <taxon>Arthropoda</taxon>
        <taxon>Hexapoda</taxon>
        <taxon>Insecta</taxon>
        <taxon>Pterygota</taxon>
        <taxon>Neoptera</taxon>
        <taxon>Paraneoptera</taxon>
        <taxon>Hemiptera</taxon>
        <taxon>Heteroptera</taxon>
        <taxon>Panheteroptera</taxon>
        <taxon>Cimicomorpha</taxon>
        <taxon>Miridae</taxon>
        <taxon>Dicyphina</taxon>
        <taxon>Nesidiocoris</taxon>
    </lineage>
</organism>
<evidence type="ECO:0000313" key="3">
    <source>
        <dbReference type="Proteomes" id="UP001307889"/>
    </source>
</evidence>
<dbReference type="Proteomes" id="UP001307889">
    <property type="component" value="Chromosome 4"/>
</dbReference>
<evidence type="ECO:0000256" key="1">
    <source>
        <dbReference type="SAM" id="MobiDB-lite"/>
    </source>
</evidence>
<accession>A0ABN7AKU3</accession>
<proteinExistence type="predicted"/>
<evidence type="ECO:0000313" key="2">
    <source>
        <dbReference type="EMBL" id="BES92846.1"/>
    </source>
</evidence>
<feature type="region of interest" description="Disordered" evidence="1">
    <location>
        <begin position="79"/>
        <end position="105"/>
    </location>
</feature>
<dbReference type="EMBL" id="AP028912">
    <property type="protein sequence ID" value="BES92846.1"/>
    <property type="molecule type" value="Genomic_DNA"/>
</dbReference>
<protein>
    <submittedName>
        <fullName evidence="2">Uncharacterized protein</fullName>
    </submittedName>
</protein>
<feature type="region of interest" description="Disordered" evidence="1">
    <location>
        <begin position="15"/>
        <end position="36"/>
    </location>
</feature>
<sequence length="105" mass="10732">MTATPTTAMAAIELAGGESGGGADWPAGKNQFQGPSGRETALLRLPLGGKIVSSAASFLIYDPILDVTRVADKIAAEHGTRPSVDGVARGKRDFPPQGLGKTADK</sequence>
<keyword evidence="3" id="KW-1185">Reference proteome</keyword>
<name>A0ABN7AKU3_9HEMI</name>
<reference evidence="2 3" key="1">
    <citation type="submission" date="2023-09" db="EMBL/GenBank/DDBJ databases">
        <title>Nesidiocoris tenuis whole genome shotgun sequence.</title>
        <authorList>
            <person name="Shibata T."/>
            <person name="Shimoda M."/>
            <person name="Kobayashi T."/>
            <person name="Uehara T."/>
        </authorList>
    </citation>
    <scope>NUCLEOTIDE SEQUENCE [LARGE SCALE GENOMIC DNA]</scope>
    <source>
        <strain evidence="2 3">Japan</strain>
    </source>
</reference>